<comment type="caution">
    <text evidence="2">The sequence shown here is derived from an EMBL/GenBank/DDBJ whole genome shotgun (WGS) entry which is preliminary data.</text>
</comment>
<gene>
    <name evidence="2" type="ORF">PM001_LOCUS4</name>
</gene>
<evidence type="ECO:0000313" key="3">
    <source>
        <dbReference type="Proteomes" id="UP001162060"/>
    </source>
</evidence>
<keyword evidence="1" id="KW-0732">Signal</keyword>
<dbReference type="Proteomes" id="UP001162060">
    <property type="component" value="Unassembled WGS sequence"/>
</dbReference>
<sequence>MVKCWRLRARILLVLRSIQCEISSNEGSLNCLNQVCTRNSVRNVVHVFSDYVERTRRAAGGKVERVRTRVLEQGFGAAIRCCVKLDEYSLALHCYEVMESTRERLGCAGTTYRWTTRSTKLQRGLASWMKCC</sequence>
<feature type="signal peptide" evidence="1">
    <location>
        <begin position="1"/>
        <end position="20"/>
    </location>
</feature>
<dbReference type="EMBL" id="CAKLBY020000001">
    <property type="protein sequence ID" value="CAK7890617.1"/>
    <property type="molecule type" value="Genomic_DNA"/>
</dbReference>
<protein>
    <submittedName>
        <fullName evidence="2">Uncharacterized protein</fullName>
    </submittedName>
</protein>
<evidence type="ECO:0000313" key="2">
    <source>
        <dbReference type="EMBL" id="CAK7890617.1"/>
    </source>
</evidence>
<evidence type="ECO:0000256" key="1">
    <source>
        <dbReference type="SAM" id="SignalP"/>
    </source>
</evidence>
<accession>A0AAV1SX44</accession>
<proteinExistence type="predicted"/>
<dbReference type="AlphaFoldDB" id="A0AAV1SX44"/>
<organism evidence="2 3">
    <name type="scientific">Peronospora matthiolae</name>
    <dbReference type="NCBI Taxonomy" id="2874970"/>
    <lineage>
        <taxon>Eukaryota</taxon>
        <taxon>Sar</taxon>
        <taxon>Stramenopiles</taxon>
        <taxon>Oomycota</taxon>
        <taxon>Peronosporomycetes</taxon>
        <taxon>Peronosporales</taxon>
        <taxon>Peronosporaceae</taxon>
        <taxon>Peronospora</taxon>
    </lineage>
</organism>
<name>A0AAV1SX44_9STRA</name>
<reference evidence="2" key="1">
    <citation type="submission" date="2024-01" db="EMBL/GenBank/DDBJ databases">
        <authorList>
            <person name="Webb A."/>
        </authorList>
    </citation>
    <scope>NUCLEOTIDE SEQUENCE</scope>
    <source>
        <strain evidence="2">Pm1</strain>
    </source>
</reference>
<feature type="chain" id="PRO_5043841752" evidence="1">
    <location>
        <begin position="21"/>
        <end position="132"/>
    </location>
</feature>